<dbReference type="SUPFAM" id="SSF74788">
    <property type="entry name" value="Cullin repeat-like"/>
    <property type="match status" value="1"/>
</dbReference>
<comment type="function">
    <text evidence="4">Component of the exocyst complex involved in the docking of exocytic vesicles with fusion sites on the plasma membrane.</text>
</comment>
<evidence type="ECO:0000256" key="1">
    <source>
        <dbReference type="ARBA" id="ARBA00010578"/>
    </source>
</evidence>
<feature type="compositionally biased region" description="Low complexity" evidence="5">
    <location>
        <begin position="52"/>
        <end position="65"/>
    </location>
</feature>
<comment type="subunit">
    <text evidence="4">Component of the exocyst complex.</text>
</comment>
<dbReference type="InterPro" id="IPR029175">
    <property type="entry name" value="EXOC2/Sec5"/>
</dbReference>
<reference evidence="7" key="1">
    <citation type="submission" date="2024-03" db="EMBL/GenBank/DDBJ databases">
        <authorList>
            <consortium name="ELIXIR-Norway"/>
            <consortium name="Elixir Norway"/>
        </authorList>
    </citation>
    <scope>NUCLEOTIDE SEQUENCE</scope>
</reference>
<evidence type="ECO:0000313" key="8">
    <source>
        <dbReference type="Proteomes" id="UP001497522"/>
    </source>
</evidence>
<feature type="compositionally biased region" description="Pro residues" evidence="5">
    <location>
        <begin position="29"/>
        <end position="44"/>
    </location>
</feature>
<dbReference type="Pfam" id="PF15469">
    <property type="entry name" value="Sec5"/>
    <property type="match status" value="1"/>
</dbReference>
<sequence length="1087" mass="120572">MGEVDEEEELLQRALEEQAAREVSYQRPPNYPPPTVSPAASGPPPKREPPRNEAIAPAPRRAPPAFSGPQVRREPVVVGPPIGDEDESDVELLSISSEDEDEGHQQGRPPAVVQSSHVQNKAVGGRGGRGGEQQQQQQQQQLLQDDGDDDDLGWDEEGDDAEPMCWKDVNQADLTRRVREMRETRAAPVAYAPVARLRKSTTVVDAVSRAEGFVDPLGLGFVDIRTVTLVRKGNDGDGLPASAPVSSDKENWKTRSFLKNKVMYHSEKFDPKVFLARIHQNTSAADLEAGEDALREDLQSRKNQLKKLVKDHFDCFISCKNTIDDIHTKLQQIESAGEGTGTLHLSNAIQEVDSVAKRAFAPLLERQAQAERIRSVQGMLQRFRTLFNLPSMIRANISKGEYDLAIREYKKAKSLVLYSHVGILSRVLEEVDKIIQQFKDMLYKKMEDPHVEISQLENTIRLLLELEPDSDPVWHYLTIQDRRIRGLLEACSLEHDVRMDALHGRVRERVQSDARWKQLQRESNKASNVDFNLLLGNNDKEIERTSLKDSTGNESDALLGRLIRRLTSVIVTHLPSFWSLALSIFNGKFSKPSVASNNESGQYPFEEAAESKIASHSVEEVVTMVHCIIALYESKVQTAFLALAEATVLRPYMRQAVAEISEACVAFEGKDCAPASALQMLLVLRTEVTRVFVLRLCALMHSATSELVNEEDWVPVAAVERSSSPFAISGLPLRFRDMIVSAMEHLTEMLVRLKRGPEHEDMITQVHQMQDTVHYTFFECFLTLAENLEKLAYELSRAAPLDDGLGPEEQASHDKFMGLIAGVEVTSPHQRLLMVLSNTGFCNSLLLPELSRKYQHVWSYSGGPGGNPITAEEATASLSALEEKILGQYNLAKAASVGSAAAAYLLDDGTQWGASPPVKGIRDAVVELLHPVVAVHAEVYAGANPFVEKVINHLAAGLMDALLNVFTEAKGKVLKVLDVQGYCQLMLEVEYIEAVLGGYFTAPAREAAQHLRNLLWEKVFEFFGDTSDPVHARRSTRGSDDGSAIDGSSSLSLSAEDIQAIAQQIIAEHLPNELKRTRVNVFCFTEA</sequence>
<dbReference type="PANTHER" id="PTHR13043:SF1">
    <property type="entry name" value="EXOCYST COMPLEX COMPONENT 2"/>
    <property type="match status" value="1"/>
</dbReference>
<feature type="compositionally biased region" description="Acidic residues" evidence="5">
    <location>
        <begin position="145"/>
        <end position="162"/>
    </location>
</feature>
<keyword evidence="4" id="KW-0653">Protein transport</keyword>
<evidence type="ECO:0000256" key="2">
    <source>
        <dbReference type="ARBA" id="ARBA00022448"/>
    </source>
</evidence>
<proteinExistence type="inferred from homology"/>
<dbReference type="EMBL" id="OZ023710">
    <property type="protein sequence ID" value="CAK9883087.1"/>
    <property type="molecule type" value="Genomic_DNA"/>
</dbReference>
<accession>A0ABP1C2P9</accession>
<gene>
    <name evidence="7" type="ORF">CSSPJE1EN2_LOCUS24338</name>
</gene>
<evidence type="ECO:0000256" key="3">
    <source>
        <dbReference type="ARBA" id="ARBA00022483"/>
    </source>
</evidence>
<name>A0ABP1C2P9_9BRYO</name>
<protein>
    <recommendedName>
        <fullName evidence="4">Exocyst complex component SEC5</fullName>
    </recommendedName>
</protein>
<keyword evidence="8" id="KW-1185">Reference proteome</keyword>
<dbReference type="Proteomes" id="UP001497522">
    <property type="component" value="Chromosome 9"/>
</dbReference>
<evidence type="ECO:0000256" key="5">
    <source>
        <dbReference type="SAM" id="MobiDB-lite"/>
    </source>
</evidence>
<keyword evidence="2 4" id="KW-0813">Transport</keyword>
<feature type="region of interest" description="Disordered" evidence="5">
    <location>
        <begin position="1"/>
        <end position="166"/>
    </location>
</feature>
<dbReference type="InterPro" id="IPR039481">
    <property type="entry name" value="EXOC2/Sec5_N_dom"/>
</dbReference>
<dbReference type="PANTHER" id="PTHR13043">
    <property type="entry name" value="EXOCYST COMPLEX COMPONENT SEC5"/>
    <property type="match status" value="1"/>
</dbReference>
<feature type="compositionally biased region" description="Low complexity" evidence="5">
    <location>
        <begin position="132"/>
        <end position="144"/>
    </location>
</feature>
<evidence type="ECO:0000259" key="6">
    <source>
        <dbReference type="Pfam" id="PF15469"/>
    </source>
</evidence>
<evidence type="ECO:0000313" key="7">
    <source>
        <dbReference type="EMBL" id="CAK9883087.1"/>
    </source>
</evidence>
<evidence type="ECO:0000256" key="4">
    <source>
        <dbReference type="RuleBase" id="RU365069"/>
    </source>
</evidence>
<organism evidence="7 8">
    <name type="scientific">Sphagnum jensenii</name>
    <dbReference type="NCBI Taxonomy" id="128206"/>
    <lineage>
        <taxon>Eukaryota</taxon>
        <taxon>Viridiplantae</taxon>
        <taxon>Streptophyta</taxon>
        <taxon>Embryophyta</taxon>
        <taxon>Bryophyta</taxon>
        <taxon>Sphagnophytina</taxon>
        <taxon>Sphagnopsida</taxon>
        <taxon>Sphagnales</taxon>
        <taxon>Sphagnaceae</taxon>
        <taxon>Sphagnum</taxon>
    </lineage>
</organism>
<dbReference type="InterPro" id="IPR016159">
    <property type="entry name" value="Cullin_repeat-like_dom_sf"/>
</dbReference>
<feature type="non-terminal residue" evidence="7">
    <location>
        <position position="1087"/>
    </location>
</feature>
<feature type="domain" description="Exocyst complex component EXOC2/Sec5 N-terminal" evidence="6">
    <location>
        <begin position="256"/>
        <end position="1084"/>
    </location>
</feature>
<keyword evidence="3 4" id="KW-0268">Exocytosis</keyword>
<comment type="similarity">
    <text evidence="1 4">Belongs to the SEC5 family.</text>
</comment>
<feature type="compositionally biased region" description="Basic and acidic residues" evidence="5">
    <location>
        <begin position="10"/>
        <end position="20"/>
    </location>
</feature>